<gene>
    <name evidence="8" type="ORF">NEE01_02455</name>
</gene>
<dbReference type="Pfam" id="PF04542">
    <property type="entry name" value="Sigma70_r2"/>
    <property type="match status" value="1"/>
</dbReference>
<dbReference type="SUPFAM" id="SSF88659">
    <property type="entry name" value="Sigma3 and sigma4 domains of RNA polymerase sigma factors"/>
    <property type="match status" value="1"/>
</dbReference>
<proteinExistence type="inferred from homology"/>
<comment type="caution">
    <text evidence="8">The sequence shown here is derived from an EMBL/GenBank/DDBJ whole genome shotgun (WGS) entry which is preliminary data.</text>
</comment>
<evidence type="ECO:0000256" key="2">
    <source>
        <dbReference type="ARBA" id="ARBA00023015"/>
    </source>
</evidence>
<dbReference type="PANTHER" id="PTHR43133:SF8">
    <property type="entry name" value="RNA POLYMERASE SIGMA FACTOR HI_1459-RELATED"/>
    <property type="match status" value="1"/>
</dbReference>
<evidence type="ECO:0000256" key="1">
    <source>
        <dbReference type="ARBA" id="ARBA00010641"/>
    </source>
</evidence>
<keyword evidence="2" id="KW-0805">Transcription regulation</keyword>
<dbReference type="RefSeq" id="WP_265267662.1">
    <property type="nucleotide sequence ID" value="NZ_JANFAV010000001.1"/>
</dbReference>
<dbReference type="InterPro" id="IPR013249">
    <property type="entry name" value="RNA_pol_sigma70_r4_t2"/>
</dbReference>
<dbReference type="GO" id="GO:0003677">
    <property type="term" value="F:DNA binding"/>
    <property type="evidence" value="ECO:0007669"/>
    <property type="project" value="UniProtKB-KW"/>
</dbReference>
<comment type="similarity">
    <text evidence="1">Belongs to the sigma-70 factor family. ECF subfamily.</text>
</comment>
<dbReference type="Proteomes" id="UP001165565">
    <property type="component" value="Unassembled WGS sequence"/>
</dbReference>
<dbReference type="InterPro" id="IPR013325">
    <property type="entry name" value="RNA_pol_sigma_r2"/>
</dbReference>
<dbReference type="GO" id="GO:0006352">
    <property type="term" value="P:DNA-templated transcription initiation"/>
    <property type="evidence" value="ECO:0007669"/>
    <property type="project" value="InterPro"/>
</dbReference>
<feature type="domain" description="RNA polymerase sigma-70 region 2" evidence="6">
    <location>
        <begin position="16"/>
        <end position="79"/>
    </location>
</feature>
<dbReference type="InterPro" id="IPR039425">
    <property type="entry name" value="RNA_pol_sigma-70-like"/>
</dbReference>
<dbReference type="InterPro" id="IPR013324">
    <property type="entry name" value="RNA_pol_sigma_r3/r4-like"/>
</dbReference>
<protein>
    <submittedName>
        <fullName evidence="8">Sigma-70 family RNA polymerase sigma factor</fullName>
    </submittedName>
</protein>
<evidence type="ECO:0000256" key="3">
    <source>
        <dbReference type="ARBA" id="ARBA00023082"/>
    </source>
</evidence>
<keyword evidence="9" id="KW-1185">Reference proteome</keyword>
<evidence type="ECO:0000313" key="8">
    <source>
        <dbReference type="EMBL" id="MCW6533643.1"/>
    </source>
</evidence>
<evidence type="ECO:0000259" key="7">
    <source>
        <dbReference type="Pfam" id="PF08281"/>
    </source>
</evidence>
<dbReference type="SUPFAM" id="SSF88946">
    <property type="entry name" value="Sigma2 domain of RNA polymerase sigma factors"/>
    <property type="match status" value="1"/>
</dbReference>
<evidence type="ECO:0000256" key="4">
    <source>
        <dbReference type="ARBA" id="ARBA00023125"/>
    </source>
</evidence>
<reference evidence="8" key="1">
    <citation type="submission" date="2022-06" db="EMBL/GenBank/DDBJ databases">
        <title>Sphingomonas sp. nov. isolated from rhizosphere soil of tomato.</title>
        <authorList>
            <person name="Dong H."/>
            <person name="Gao R."/>
        </authorList>
    </citation>
    <scope>NUCLEOTIDE SEQUENCE</scope>
    <source>
        <strain evidence="8">MMSM24</strain>
    </source>
</reference>
<dbReference type="Gene3D" id="1.10.1740.10">
    <property type="match status" value="1"/>
</dbReference>
<accession>A0AA42CSS1</accession>
<dbReference type="NCBIfam" id="TIGR02937">
    <property type="entry name" value="sigma70-ECF"/>
    <property type="match status" value="1"/>
</dbReference>
<dbReference type="InterPro" id="IPR007627">
    <property type="entry name" value="RNA_pol_sigma70_r2"/>
</dbReference>
<keyword evidence="3" id="KW-0731">Sigma factor</keyword>
<evidence type="ECO:0000259" key="6">
    <source>
        <dbReference type="Pfam" id="PF04542"/>
    </source>
</evidence>
<dbReference type="Gene3D" id="1.10.10.10">
    <property type="entry name" value="Winged helix-like DNA-binding domain superfamily/Winged helix DNA-binding domain"/>
    <property type="match status" value="1"/>
</dbReference>
<dbReference type="EMBL" id="JANFAV010000001">
    <property type="protein sequence ID" value="MCW6533643.1"/>
    <property type="molecule type" value="Genomic_DNA"/>
</dbReference>
<name>A0AA42CSS1_9SPHN</name>
<evidence type="ECO:0000313" key="9">
    <source>
        <dbReference type="Proteomes" id="UP001165565"/>
    </source>
</evidence>
<dbReference type="GO" id="GO:0016987">
    <property type="term" value="F:sigma factor activity"/>
    <property type="evidence" value="ECO:0007669"/>
    <property type="project" value="UniProtKB-KW"/>
</dbReference>
<dbReference type="AlphaFoldDB" id="A0AA42CSS1"/>
<dbReference type="PANTHER" id="PTHR43133">
    <property type="entry name" value="RNA POLYMERASE ECF-TYPE SIGMA FACTO"/>
    <property type="match status" value="1"/>
</dbReference>
<keyword evidence="5" id="KW-0804">Transcription</keyword>
<sequence>MMTEATWTLLRRVYLSDYPRIRRQLQRVVGSTEVADEALQDTYVRLAEGGRITEHVGSPKKYLFMMALNAARKILRRDKSRSRYIEVVEKLDPDIADDAPGPETTATARADVSAVRAVLATMPDRRRAIFIAALFEEVPLHEIADRYGVGLRMVQIELKKARQDIFERFKGANVVDFAASGPNGSEE</sequence>
<dbReference type="Pfam" id="PF08281">
    <property type="entry name" value="Sigma70_r4_2"/>
    <property type="match status" value="1"/>
</dbReference>
<evidence type="ECO:0000256" key="5">
    <source>
        <dbReference type="ARBA" id="ARBA00023163"/>
    </source>
</evidence>
<dbReference type="InterPro" id="IPR036388">
    <property type="entry name" value="WH-like_DNA-bd_sf"/>
</dbReference>
<dbReference type="InterPro" id="IPR014284">
    <property type="entry name" value="RNA_pol_sigma-70_dom"/>
</dbReference>
<organism evidence="8 9">
    <name type="scientific">Sphingomonas lycopersici</name>
    <dbReference type="NCBI Taxonomy" id="2951807"/>
    <lineage>
        <taxon>Bacteria</taxon>
        <taxon>Pseudomonadati</taxon>
        <taxon>Pseudomonadota</taxon>
        <taxon>Alphaproteobacteria</taxon>
        <taxon>Sphingomonadales</taxon>
        <taxon>Sphingomonadaceae</taxon>
        <taxon>Sphingomonas</taxon>
    </lineage>
</organism>
<keyword evidence="4" id="KW-0238">DNA-binding</keyword>
<feature type="domain" description="RNA polymerase sigma factor 70 region 4 type 2" evidence="7">
    <location>
        <begin position="114"/>
        <end position="164"/>
    </location>
</feature>